<feature type="transmembrane region" description="Helical" evidence="6">
    <location>
        <begin position="114"/>
        <end position="134"/>
    </location>
</feature>
<feature type="transmembrane region" description="Helical" evidence="6">
    <location>
        <begin position="340"/>
        <end position="362"/>
    </location>
</feature>
<keyword evidence="3 6" id="KW-0812">Transmembrane</keyword>
<dbReference type="InterPro" id="IPR004670">
    <property type="entry name" value="NhaA"/>
</dbReference>
<organism evidence="7 8">
    <name type="scientific">Chitinophaga caeni</name>
    <dbReference type="NCBI Taxonomy" id="2029983"/>
    <lineage>
        <taxon>Bacteria</taxon>
        <taxon>Pseudomonadati</taxon>
        <taxon>Bacteroidota</taxon>
        <taxon>Chitinophagia</taxon>
        <taxon>Chitinophagales</taxon>
        <taxon>Chitinophagaceae</taxon>
        <taxon>Chitinophaga</taxon>
    </lineage>
</organism>
<feature type="transmembrane region" description="Helical" evidence="6">
    <location>
        <begin position="300"/>
        <end position="319"/>
    </location>
</feature>
<keyword evidence="6" id="KW-0050">Antiport</keyword>
<proteinExistence type="inferred from homology"/>
<comment type="similarity">
    <text evidence="6">Belongs to the NhaA Na(+)/H(+) (TC 2.A.33) antiporter family.</text>
</comment>
<dbReference type="GO" id="GO:0015385">
    <property type="term" value="F:sodium:proton antiporter activity"/>
    <property type="evidence" value="ECO:0007669"/>
    <property type="project" value="UniProtKB-UniRule"/>
</dbReference>
<dbReference type="AlphaFoldDB" id="A0A291QZQ7"/>
<evidence type="ECO:0000313" key="7">
    <source>
        <dbReference type="EMBL" id="ATL49428.1"/>
    </source>
</evidence>
<keyword evidence="8" id="KW-1185">Reference proteome</keyword>
<evidence type="ECO:0000256" key="6">
    <source>
        <dbReference type="HAMAP-Rule" id="MF_01844"/>
    </source>
</evidence>
<dbReference type="OrthoDB" id="9808135at2"/>
<comment type="catalytic activity">
    <reaction evidence="6">
        <text>Na(+)(in) + 2 H(+)(out) = Na(+)(out) + 2 H(+)(in)</text>
        <dbReference type="Rhea" id="RHEA:29251"/>
        <dbReference type="ChEBI" id="CHEBI:15378"/>
        <dbReference type="ChEBI" id="CHEBI:29101"/>
    </reaction>
</comment>
<keyword evidence="5 6" id="KW-0472">Membrane</keyword>
<evidence type="ECO:0000256" key="2">
    <source>
        <dbReference type="ARBA" id="ARBA00022475"/>
    </source>
</evidence>
<reference evidence="7 8" key="1">
    <citation type="submission" date="2017-10" db="EMBL/GenBank/DDBJ databases">
        <title>Paenichitinophaga pekingensis gen. nov., sp. nov., isolated from activated sludge.</title>
        <authorList>
            <person name="Jin D."/>
            <person name="Kong X."/>
            <person name="Deng Y."/>
            <person name="Bai Z."/>
        </authorList>
    </citation>
    <scope>NUCLEOTIDE SEQUENCE [LARGE SCALE GENOMIC DNA]</scope>
    <source>
        <strain evidence="7 8">13</strain>
    </source>
</reference>
<feature type="transmembrane region" description="Helical" evidence="6">
    <location>
        <begin position="368"/>
        <end position="390"/>
    </location>
</feature>
<evidence type="ECO:0000256" key="4">
    <source>
        <dbReference type="ARBA" id="ARBA00022989"/>
    </source>
</evidence>
<feature type="transmembrane region" description="Helical" evidence="6">
    <location>
        <begin position="21"/>
        <end position="43"/>
    </location>
</feature>
<evidence type="ECO:0000256" key="1">
    <source>
        <dbReference type="ARBA" id="ARBA00004429"/>
    </source>
</evidence>
<accession>A0A291QZQ7</accession>
<dbReference type="InterPro" id="IPR023171">
    <property type="entry name" value="Na/H_antiporter_dom_sf"/>
</dbReference>
<feature type="transmembrane region" description="Helical" evidence="6">
    <location>
        <begin position="269"/>
        <end position="288"/>
    </location>
</feature>
<keyword evidence="6" id="KW-0739">Sodium transport</keyword>
<evidence type="ECO:0000256" key="3">
    <source>
        <dbReference type="ARBA" id="ARBA00022692"/>
    </source>
</evidence>
<dbReference type="PANTHER" id="PTHR30341:SF0">
    <property type="entry name" value="NA(+)_H(+) ANTIPORTER NHAA"/>
    <property type="match status" value="1"/>
</dbReference>
<feature type="transmembrane region" description="Helical" evidence="6">
    <location>
        <begin position="200"/>
        <end position="218"/>
    </location>
</feature>
<dbReference type="EMBL" id="CP023777">
    <property type="protein sequence ID" value="ATL49428.1"/>
    <property type="molecule type" value="Genomic_DNA"/>
</dbReference>
<protein>
    <recommendedName>
        <fullName evidence="6">Na(+)/H(+) antiporter NhaA</fullName>
    </recommendedName>
    <alternativeName>
        <fullName evidence="6">Sodium/proton antiporter NhaA</fullName>
    </alternativeName>
</protein>
<evidence type="ECO:0000256" key="5">
    <source>
        <dbReference type="ARBA" id="ARBA00023136"/>
    </source>
</evidence>
<feature type="transmembrane region" description="Helical" evidence="6">
    <location>
        <begin position="172"/>
        <end position="193"/>
    </location>
</feature>
<keyword evidence="6" id="KW-0813">Transport</keyword>
<dbReference type="NCBIfam" id="TIGR00773">
    <property type="entry name" value="NhaA"/>
    <property type="match status" value="1"/>
</dbReference>
<dbReference type="RefSeq" id="WP_098195795.1">
    <property type="nucleotide sequence ID" value="NZ_CP023777.1"/>
</dbReference>
<keyword evidence="2 6" id="KW-1003">Cell membrane</keyword>
<dbReference type="PANTHER" id="PTHR30341">
    <property type="entry name" value="SODIUM ION/PROTON ANTIPORTER NHAA-RELATED"/>
    <property type="match status" value="1"/>
</dbReference>
<name>A0A291QZQ7_9BACT</name>
<dbReference type="Pfam" id="PF06965">
    <property type="entry name" value="Na_H_antiport_1"/>
    <property type="match status" value="1"/>
</dbReference>
<keyword evidence="6" id="KW-0915">Sodium</keyword>
<feature type="transmembrane region" description="Helical" evidence="6">
    <location>
        <begin position="224"/>
        <end position="257"/>
    </location>
</feature>
<dbReference type="GO" id="GO:0005886">
    <property type="term" value="C:plasma membrane"/>
    <property type="evidence" value="ECO:0007669"/>
    <property type="project" value="UniProtKB-SubCell"/>
</dbReference>
<comment type="subcellular location">
    <subcellularLocation>
        <location evidence="1">Cell inner membrane</location>
        <topology evidence="1">Multi-pass membrane protein</topology>
    </subcellularLocation>
    <subcellularLocation>
        <location evidence="6">Cell membrane</location>
        <topology evidence="6">Multi-pass membrane protein</topology>
    </subcellularLocation>
</comment>
<dbReference type="Proteomes" id="UP000220133">
    <property type="component" value="Chromosome"/>
</dbReference>
<dbReference type="KEGG" id="cbae:COR50_20860"/>
<evidence type="ECO:0000313" key="8">
    <source>
        <dbReference type="Proteomes" id="UP000220133"/>
    </source>
</evidence>
<dbReference type="HAMAP" id="MF_01844">
    <property type="entry name" value="NhaA"/>
    <property type="match status" value="1"/>
</dbReference>
<gene>
    <name evidence="6 7" type="primary">nhaA</name>
    <name evidence="7" type="ORF">COR50_20860</name>
</gene>
<sequence>MALKDGIKKLERRLLSPVYQFLNDSRAVGIILVACTIISLVLANSPWSETYTQFWTTLFDHKTGHHFEIFGLHFPNSVVMVINDELMVLFFFLVGMEIKRELTTGELSSIRKSIMPVLAAIGGMLFPAAIYLAFNQGTPFHHGWGIPMATDIAFSLGILSLLGKRVPVTLKIFLTALAIIDDLGAILAIAIFYTAEIQGFYLLLGAGIMALLVILNVLKVQKLIFYFIPGIILWYCIFNSGVHATIAGVLLAFCIPLNRIDSMVNKLHDPINFVIMPLFALANTAIVFPPDILHAFDNSISHGIMLGLVLGKPLGIFLFSWVAAKLKLASLPTGADWKQLWGIGMIAGIGFTMSIFISTLAFKSVDEQIISIMSVILASVIAAVLGFLYIRLVCNMKRKPKLMES</sequence>
<dbReference type="GO" id="GO:0006885">
    <property type="term" value="P:regulation of pH"/>
    <property type="evidence" value="ECO:0007669"/>
    <property type="project" value="UniProtKB-UniRule"/>
</dbReference>
<keyword evidence="6" id="KW-0406">Ion transport</keyword>
<comment type="function">
    <text evidence="6">Na(+)/H(+) antiporter that extrudes sodium in exchange for external protons.</text>
</comment>
<dbReference type="Gene3D" id="1.20.1530.10">
    <property type="entry name" value="Na+/H+ antiporter like domain"/>
    <property type="match status" value="1"/>
</dbReference>
<feature type="transmembrane region" description="Helical" evidence="6">
    <location>
        <begin position="74"/>
        <end position="94"/>
    </location>
</feature>
<keyword evidence="4 6" id="KW-1133">Transmembrane helix</keyword>